<name>A0A058ZGU1_FONAL</name>
<reference evidence="3" key="1">
    <citation type="submission" date="2013-04" db="EMBL/GenBank/DDBJ databases">
        <title>The Genome Sequence of Fonticula alba ATCC 38817.</title>
        <authorList>
            <consortium name="The Broad Institute Genomics Platform"/>
            <person name="Russ C."/>
            <person name="Cuomo C."/>
            <person name="Burger G."/>
            <person name="Gray M.W."/>
            <person name="Holland P.W.H."/>
            <person name="King N."/>
            <person name="Lang F.B.F."/>
            <person name="Roger A.J."/>
            <person name="Ruiz-Trillo I."/>
            <person name="Brown M."/>
            <person name="Walker B."/>
            <person name="Young S."/>
            <person name="Zeng Q."/>
            <person name="Gargeya S."/>
            <person name="Fitzgerald M."/>
            <person name="Haas B."/>
            <person name="Abouelleil A."/>
            <person name="Allen A.W."/>
            <person name="Alvarado L."/>
            <person name="Arachchi H.M."/>
            <person name="Berlin A.M."/>
            <person name="Chapman S.B."/>
            <person name="Gainer-Dewar J."/>
            <person name="Goldberg J."/>
            <person name="Griggs A."/>
            <person name="Gujja S."/>
            <person name="Hansen M."/>
            <person name="Howarth C."/>
            <person name="Imamovic A."/>
            <person name="Ireland A."/>
            <person name="Larimer J."/>
            <person name="McCowan C."/>
            <person name="Murphy C."/>
            <person name="Pearson M."/>
            <person name="Poon T.W."/>
            <person name="Priest M."/>
            <person name="Roberts A."/>
            <person name="Saif S."/>
            <person name="Shea T."/>
            <person name="Sisk P."/>
            <person name="Sykes S."/>
            <person name="Wortman J."/>
            <person name="Nusbaum C."/>
            <person name="Birren B."/>
        </authorList>
    </citation>
    <scope>NUCLEOTIDE SEQUENCE [LARGE SCALE GENOMIC DNA]</scope>
    <source>
        <strain evidence="3">ATCC 38817</strain>
    </source>
</reference>
<gene>
    <name evidence="3" type="ORF">H696_00699</name>
</gene>
<keyword evidence="1" id="KW-0472">Membrane</keyword>
<dbReference type="EMBL" id="KB932201">
    <property type="protein sequence ID" value="KCV73153.1"/>
    <property type="molecule type" value="Genomic_DNA"/>
</dbReference>
<feature type="transmembrane region" description="Helical" evidence="1">
    <location>
        <begin position="263"/>
        <end position="285"/>
    </location>
</feature>
<dbReference type="Proteomes" id="UP000030693">
    <property type="component" value="Unassembled WGS sequence"/>
</dbReference>
<proteinExistence type="predicted"/>
<dbReference type="GeneID" id="20525424"/>
<keyword evidence="1" id="KW-1133">Transmembrane helix</keyword>
<dbReference type="AlphaFoldDB" id="A0A058ZGU1"/>
<feature type="signal peptide" evidence="2">
    <location>
        <begin position="1"/>
        <end position="28"/>
    </location>
</feature>
<accession>A0A058ZGU1</accession>
<sequence length="353" mass="36998">MPSACSALLRRGLLLVGLLACLLSVVLSAELEFFAVRVIAGSPDSPTVKLFSDPDFFLSEPLILPAEGDTAAALASKTTAEKADGSAPNSAPVGAATGFRIEFATAAGRGNPIPVTYNAVHFALVSEDPNIKSLSRAEADHMPVLADIALAGHLESVRGTQVFVVEMSLEQASKFFLGRDGLYKFTIMAGGSSPKLDVPQLIRRPLGLMRMRFSAIEKPGTSAKAPALPHVSHLPRHGSELRGTDDRLAFPAAPTPATVCAPAWASTGAALGTLGLGGIFLLVVLSQAALSTKGMTTWSVLLAAMLPATFLYDAWVWWAGAHGARILPTLPTRLALTLATIWVARRGVARVCA</sequence>
<evidence type="ECO:0000256" key="2">
    <source>
        <dbReference type="SAM" id="SignalP"/>
    </source>
</evidence>
<organism evidence="3">
    <name type="scientific">Fonticula alba</name>
    <name type="common">Slime mold</name>
    <dbReference type="NCBI Taxonomy" id="691883"/>
    <lineage>
        <taxon>Eukaryota</taxon>
        <taxon>Rotosphaerida</taxon>
        <taxon>Fonticulaceae</taxon>
        <taxon>Fonticula</taxon>
    </lineage>
</organism>
<keyword evidence="1" id="KW-0812">Transmembrane</keyword>
<evidence type="ECO:0008006" key="5">
    <source>
        <dbReference type="Google" id="ProtNLM"/>
    </source>
</evidence>
<evidence type="ECO:0000313" key="3">
    <source>
        <dbReference type="EMBL" id="KCV73153.1"/>
    </source>
</evidence>
<evidence type="ECO:0000256" key="1">
    <source>
        <dbReference type="SAM" id="Phobius"/>
    </source>
</evidence>
<feature type="transmembrane region" description="Helical" evidence="1">
    <location>
        <begin position="297"/>
        <end position="318"/>
    </location>
</feature>
<feature type="chain" id="PRO_5001566444" description="Dolichyl-diphosphooligosaccharide--protein glycosyltransferase subunit 2" evidence="2">
    <location>
        <begin position="29"/>
        <end position="353"/>
    </location>
</feature>
<keyword evidence="4" id="KW-1185">Reference proteome</keyword>
<evidence type="ECO:0000313" key="4">
    <source>
        <dbReference type="Proteomes" id="UP000030693"/>
    </source>
</evidence>
<dbReference type="RefSeq" id="XP_009492854.1">
    <property type="nucleotide sequence ID" value="XM_009494579.1"/>
</dbReference>
<keyword evidence="2" id="KW-0732">Signal</keyword>
<protein>
    <recommendedName>
        <fullName evidence="5">Dolichyl-diphosphooligosaccharide--protein glycosyltransferase subunit 2</fullName>
    </recommendedName>
</protein>